<dbReference type="PANTHER" id="PTHR37299">
    <property type="entry name" value="TRANSCRIPTIONAL REGULATOR-RELATED"/>
    <property type="match status" value="1"/>
</dbReference>
<keyword evidence="3" id="KW-1185">Reference proteome</keyword>
<accession>A0AAP9HBX0</accession>
<dbReference type="EMBL" id="CP046314">
    <property type="protein sequence ID" value="QGS08925.1"/>
    <property type="molecule type" value="Genomic_DNA"/>
</dbReference>
<evidence type="ECO:0000313" key="2">
    <source>
        <dbReference type="EMBL" id="QGS08925.1"/>
    </source>
</evidence>
<dbReference type="AlphaFoldDB" id="A0AAP9HBX0"/>
<dbReference type="PANTHER" id="PTHR37299:SF4">
    <property type="entry name" value="TRANSCRIPTIONAL REGULATOR"/>
    <property type="match status" value="1"/>
</dbReference>
<dbReference type="Gene3D" id="2.40.50.1020">
    <property type="entry name" value="LytTr DNA-binding domain"/>
    <property type="match status" value="1"/>
</dbReference>
<organism evidence="2 3">
    <name type="scientific">Gemella morbillorum</name>
    <dbReference type="NCBI Taxonomy" id="29391"/>
    <lineage>
        <taxon>Bacteria</taxon>
        <taxon>Bacillati</taxon>
        <taxon>Bacillota</taxon>
        <taxon>Bacilli</taxon>
        <taxon>Bacillales</taxon>
        <taxon>Gemellaceae</taxon>
        <taxon>Gemella</taxon>
    </lineage>
</organism>
<dbReference type="RefSeq" id="WP_004633292.1">
    <property type="nucleotide sequence ID" value="NZ_CAJPMP010000041.1"/>
</dbReference>
<evidence type="ECO:0000259" key="1">
    <source>
        <dbReference type="PROSITE" id="PS50930"/>
    </source>
</evidence>
<dbReference type="InterPro" id="IPR046947">
    <property type="entry name" value="LytR-like"/>
</dbReference>
<dbReference type="Proteomes" id="UP000425411">
    <property type="component" value="Chromosome"/>
</dbReference>
<name>A0AAP9HBX0_9BACL</name>
<feature type="domain" description="HTH LytTR-type" evidence="1">
    <location>
        <begin position="44"/>
        <end position="148"/>
    </location>
</feature>
<dbReference type="GO" id="GO:0003677">
    <property type="term" value="F:DNA binding"/>
    <property type="evidence" value="ECO:0007669"/>
    <property type="project" value="InterPro"/>
</dbReference>
<dbReference type="PROSITE" id="PS50930">
    <property type="entry name" value="HTH_LYTTR"/>
    <property type="match status" value="1"/>
</dbReference>
<reference evidence="2 3" key="1">
    <citation type="submission" date="2019-11" db="EMBL/GenBank/DDBJ databases">
        <title>FDA dAtabase for Regulatory Grade micrObial Sequences (FDA-ARGOS): Supporting development and validation of Infectious Disease Dx tests.</title>
        <authorList>
            <person name="Turner S."/>
            <person name="Byrd R."/>
            <person name="Tallon L."/>
            <person name="Sadzewicz L."/>
            <person name="Vavikolanu K."/>
            <person name="Mehta A."/>
            <person name="Aluvathingal J."/>
            <person name="Nadendla S."/>
            <person name="Myers T."/>
            <person name="Yan Y."/>
            <person name="Sichtig H."/>
        </authorList>
    </citation>
    <scope>NUCLEOTIDE SEQUENCE [LARGE SCALE GENOMIC DNA]</scope>
    <source>
        <strain evidence="2 3">FDAARGOS_741</strain>
    </source>
</reference>
<dbReference type="GO" id="GO:0000156">
    <property type="term" value="F:phosphorelay response regulator activity"/>
    <property type="evidence" value="ECO:0007669"/>
    <property type="project" value="InterPro"/>
</dbReference>
<proteinExistence type="predicted"/>
<dbReference type="SMART" id="SM00850">
    <property type="entry name" value="LytTR"/>
    <property type="match status" value="1"/>
</dbReference>
<dbReference type="Pfam" id="PF04397">
    <property type="entry name" value="LytTR"/>
    <property type="match status" value="1"/>
</dbReference>
<evidence type="ECO:0000313" key="3">
    <source>
        <dbReference type="Proteomes" id="UP000425411"/>
    </source>
</evidence>
<protein>
    <submittedName>
        <fullName evidence="2">LytTR family transcriptional regulator</fullName>
    </submittedName>
</protein>
<sequence length="150" mass="17552">MKINIKLDSNITDIEVVIKSPELSNDVIAIKDLVEKALASTQKIIFYKDDTEYFIPLSDILFFETDDNKVYAHSYDNFYEVKYKLYELESIIPFYYCRVSKSAIINLRAIYSLEKSFSGASTASFSKSKKTVHISRHYYKIVKEKLKEMR</sequence>
<dbReference type="InterPro" id="IPR007492">
    <property type="entry name" value="LytTR_DNA-bd_dom"/>
</dbReference>
<gene>
    <name evidence="2" type="ORF">FOC49_03005</name>
</gene>